<feature type="transmembrane region" description="Helical" evidence="2">
    <location>
        <begin position="79"/>
        <end position="98"/>
    </location>
</feature>
<evidence type="ECO:0008006" key="5">
    <source>
        <dbReference type="Google" id="ProtNLM"/>
    </source>
</evidence>
<feature type="transmembrane region" description="Helical" evidence="2">
    <location>
        <begin position="110"/>
        <end position="131"/>
    </location>
</feature>
<feature type="transmembrane region" description="Helical" evidence="2">
    <location>
        <begin position="287"/>
        <end position="305"/>
    </location>
</feature>
<dbReference type="PANTHER" id="PTHR37422:SF13">
    <property type="entry name" value="LIPOPOLYSACCHARIDE BIOSYNTHESIS PROTEIN PA4999-RELATED"/>
    <property type="match status" value="1"/>
</dbReference>
<dbReference type="AlphaFoldDB" id="A0A2P4UQ13"/>
<dbReference type="Proteomes" id="UP000242367">
    <property type="component" value="Unassembled WGS sequence"/>
</dbReference>
<evidence type="ECO:0000313" key="3">
    <source>
        <dbReference type="EMBL" id="POM27132.1"/>
    </source>
</evidence>
<feature type="transmembrane region" description="Helical" evidence="2">
    <location>
        <begin position="409"/>
        <end position="426"/>
    </location>
</feature>
<accession>A0A2P4UQ13</accession>
<protein>
    <recommendedName>
        <fullName evidence="5">O-antigen ligase family protein</fullName>
    </recommendedName>
</protein>
<dbReference type="InterPro" id="IPR051533">
    <property type="entry name" value="WaaL-like"/>
</dbReference>
<feature type="region of interest" description="Disordered" evidence="1">
    <location>
        <begin position="1"/>
        <end position="29"/>
    </location>
</feature>
<reference evidence="3 4" key="1">
    <citation type="journal article" date="2017" name="Chemistry">
        <title>Isolation, Biosynthesis and Chemical Modifications of Rubterolones A-F: Rare Tropolone Alkaloids from Actinomadura sp. 5-2.</title>
        <authorList>
            <person name="Guo H."/>
            <person name="Benndorf R."/>
            <person name="Leichnitz D."/>
            <person name="Klassen J.L."/>
            <person name="Vollmers J."/>
            <person name="Gorls H."/>
            <person name="Steinacker M."/>
            <person name="Weigel C."/>
            <person name="Dahse H.M."/>
            <person name="Kaster A.K."/>
            <person name="de Beer Z.W."/>
            <person name="Poulsen M."/>
            <person name="Beemelmanns C."/>
        </authorList>
    </citation>
    <scope>NUCLEOTIDE SEQUENCE [LARGE SCALE GENOMIC DNA]</scope>
    <source>
        <strain evidence="3 4">5-2</strain>
    </source>
</reference>
<gene>
    <name evidence="3" type="ORF">BTM25_15420</name>
</gene>
<feature type="transmembrane region" description="Helical" evidence="2">
    <location>
        <begin position="143"/>
        <end position="164"/>
    </location>
</feature>
<sequence>MISDLPRTGRDTARPLGDIPEPHRPEPGPEPPAWPVTLLFVLYPVWWALGLTSIIWTLVAVPMAAYLIRRRRVRVPPGFPVWLLFLLWAVVGVVSLGLDAPGTLPSSGGFLGYAQRIVLYATGTILMLYIGNLSEETLPRRRLAKLLGILGAVTVVGGVVALVLPDLSFMSPVEMVLPGGFRSSKWVEDMVHPGLAQVQDVLGTEGARPKAPFEYTNIWGNNLVVLLVWAFVAWWAHGSRGSRWGVGILLAVAAVPTVYSLNRAMWIGILLAVVYVAFRMMLRGKLFVLGALGVTLIVGMMVFALSPLSTMVKERAAHGHSDNIRSTLAARSIEAAVSSPILGYGTGRALQGSPSSIAIGRTPDCKQCGNSTVGSTGQLWLLLISNGFVGTVLFFGFFGLVVWRYRKDVTAVGIGGSLVVLLSFWFSTAYTSAGSPLNLTFVAVALLWRNDLDLRQRQEDTG</sequence>
<organism evidence="3 4">
    <name type="scientific">Actinomadura rubteroloni</name>
    <dbReference type="NCBI Taxonomy" id="1926885"/>
    <lineage>
        <taxon>Bacteria</taxon>
        <taxon>Bacillati</taxon>
        <taxon>Actinomycetota</taxon>
        <taxon>Actinomycetes</taxon>
        <taxon>Streptosporangiales</taxon>
        <taxon>Thermomonosporaceae</taxon>
        <taxon>Actinomadura</taxon>
    </lineage>
</organism>
<keyword evidence="2" id="KW-0472">Membrane</keyword>
<evidence type="ECO:0000256" key="2">
    <source>
        <dbReference type="SAM" id="Phobius"/>
    </source>
</evidence>
<evidence type="ECO:0000256" key="1">
    <source>
        <dbReference type="SAM" id="MobiDB-lite"/>
    </source>
</evidence>
<evidence type="ECO:0000313" key="4">
    <source>
        <dbReference type="Proteomes" id="UP000242367"/>
    </source>
</evidence>
<feature type="transmembrane region" description="Helical" evidence="2">
    <location>
        <begin position="243"/>
        <end position="259"/>
    </location>
</feature>
<dbReference type="RefSeq" id="WP_103561996.1">
    <property type="nucleotide sequence ID" value="NZ_MTBP01000001.1"/>
</dbReference>
<feature type="transmembrane region" description="Helical" evidence="2">
    <location>
        <begin position="265"/>
        <end position="282"/>
    </location>
</feature>
<feature type="transmembrane region" description="Helical" evidence="2">
    <location>
        <begin position="218"/>
        <end position="236"/>
    </location>
</feature>
<feature type="transmembrane region" description="Helical" evidence="2">
    <location>
        <begin position="45"/>
        <end position="67"/>
    </location>
</feature>
<dbReference type="EMBL" id="MTBP01000001">
    <property type="protein sequence ID" value="POM27132.1"/>
    <property type="molecule type" value="Genomic_DNA"/>
</dbReference>
<keyword evidence="4" id="KW-1185">Reference proteome</keyword>
<feature type="transmembrane region" description="Helical" evidence="2">
    <location>
        <begin position="379"/>
        <end position="402"/>
    </location>
</feature>
<dbReference type="PANTHER" id="PTHR37422">
    <property type="entry name" value="TEICHURONIC ACID BIOSYNTHESIS PROTEIN TUAE"/>
    <property type="match status" value="1"/>
</dbReference>
<name>A0A2P4UQ13_9ACTN</name>
<comment type="caution">
    <text evidence="3">The sequence shown here is derived from an EMBL/GenBank/DDBJ whole genome shotgun (WGS) entry which is preliminary data.</text>
</comment>
<keyword evidence="2" id="KW-0812">Transmembrane</keyword>
<proteinExistence type="predicted"/>
<keyword evidence="2" id="KW-1133">Transmembrane helix</keyword>